<dbReference type="RefSeq" id="WP_091867205.1">
    <property type="nucleotide sequence ID" value="NZ_FNAO01000003.1"/>
</dbReference>
<feature type="binding site" evidence="3">
    <location>
        <position position="101"/>
    </location>
    <ligand>
        <name>substrate</name>
    </ligand>
</feature>
<feature type="domain" description="SMP-30/Gluconolactonase/LRE-like region" evidence="4">
    <location>
        <begin position="14"/>
        <end position="254"/>
    </location>
</feature>
<name>A0A1G7AIG7_9FLAO</name>
<feature type="binding site" evidence="3">
    <location>
        <position position="119"/>
    </location>
    <ligand>
        <name>substrate</name>
    </ligand>
</feature>
<comment type="similarity">
    <text evidence="1">Belongs to the SMP-30/CGR1 family.</text>
</comment>
<dbReference type="PRINTS" id="PR01790">
    <property type="entry name" value="SMP30FAMILY"/>
</dbReference>
<sequence length="289" mass="32569">MKATPIFDIKPVHGEGPLWCPIQKTFYCVDLIKGSYFKVDWMTGTSQEFNVGQELGVIGLCENGKTVVGVRDGFGFYDETTNRLELVADSPELDVPERRMNDGAIDPKGRFFAGTMEYDGTNDTGNLYRLDADHSVHHLESDIFITNGMGWSPDGKTYYMIDTNRNVLYGYDYDIETGNISNRRNHIKWPKNEFPDGMTVDSEGGFWVAIWDGYKVSHFSAEGQWIEDIAVPVRHVTSCCFGGEDLKTLLITTSRINLSEKEQKENPLAGRCFVVETDTVGQVEPRFKG</sequence>
<reference evidence="5 6" key="1">
    <citation type="submission" date="2016-10" db="EMBL/GenBank/DDBJ databases">
        <authorList>
            <person name="de Groot N.N."/>
        </authorList>
    </citation>
    <scope>NUCLEOTIDE SEQUENCE [LARGE SCALE GENOMIC DNA]</scope>
    <source>
        <strain evidence="5 6">DSM 23421</strain>
    </source>
</reference>
<keyword evidence="3" id="KW-0479">Metal-binding</keyword>
<dbReference type="GO" id="GO:0004341">
    <property type="term" value="F:gluconolactonase activity"/>
    <property type="evidence" value="ECO:0007669"/>
    <property type="project" value="TreeGrafter"/>
</dbReference>
<feature type="active site" description="Proton donor/acceptor" evidence="2">
    <location>
        <position position="196"/>
    </location>
</feature>
<dbReference type="EMBL" id="FNAO01000003">
    <property type="protein sequence ID" value="SDE14724.1"/>
    <property type="molecule type" value="Genomic_DNA"/>
</dbReference>
<dbReference type="InterPro" id="IPR005511">
    <property type="entry name" value="SMP-30"/>
</dbReference>
<evidence type="ECO:0000259" key="4">
    <source>
        <dbReference type="Pfam" id="PF08450"/>
    </source>
</evidence>
<protein>
    <submittedName>
        <fullName evidence="5">Sugar lactone lactonase YvrE</fullName>
    </submittedName>
</protein>
<dbReference type="GO" id="GO:0005509">
    <property type="term" value="F:calcium ion binding"/>
    <property type="evidence" value="ECO:0007669"/>
    <property type="project" value="TreeGrafter"/>
</dbReference>
<feature type="binding site" evidence="3">
    <location>
        <position position="196"/>
    </location>
    <ligand>
        <name>a divalent metal cation</name>
        <dbReference type="ChEBI" id="CHEBI:60240"/>
    </ligand>
</feature>
<dbReference type="InterPro" id="IPR013658">
    <property type="entry name" value="SGL"/>
</dbReference>
<evidence type="ECO:0000256" key="3">
    <source>
        <dbReference type="PIRSR" id="PIRSR605511-2"/>
    </source>
</evidence>
<comment type="cofactor">
    <cofactor evidence="3">
        <name>Zn(2+)</name>
        <dbReference type="ChEBI" id="CHEBI:29105"/>
    </cofactor>
    <text evidence="3">Binds 1 divalent metal cation per subunit.</text>
</comment>
<feature type="binding site" evidence="3">
    <location>
        <position position="15"/>
    </location>
    <ligand>
        <name>a divalent metal cation</name>
        <dbReference type="ChEBI" id="CHEBI:60240"/>
    </ligand>
</feature>
<feature type="binding site" evidence="3">
    <location>
        <position position="99"/>
    </location>
    <ligand>
        <name>substrate</name>
    </ligand>
</feature>
<dbReference type="SUPFAM" id="SSF63829">
    <property type="entry name" value="Calcium-dependent phosphotriesterase"/>
    <property type="match status" value="1"/>
</dbReference>
<dbReference type="PANTHER" id="PTHR10907">
    <property type="entry name" value="REGUCALCIN"/>
    <property type="match status" value="1"/>
</dbReference>
<gene>
    <name evidence="5" type="ORF">SAMN05421636_103401</name>
</gene>
<proteinExistence type="inferred from homology"/>
<feature type="binding site" evidence="3">
    <location>
        <position position="147"/>
    </location>
    <ligand>
        <name>a divalent metal cation</name>
        <dbReference type="ChEBI" id="CHEBI:60240"/>
    </ligand>
</feature>
<keyword evidence="3" id="KW-0862">Zinc</keyword>
<dbReference type="STRING" id="641691.SAMN05421636_103401"/>
<evidence type="ECO:0000256" key="2">
    <source>
        <dbReference type="PIRSR" id="PIRSR605511-1"/>
    </source>
</evidence>
<dbReference type="Proteomes" id="UP000199109">
    <property type="component" value="Unassembled WGS sequence"/>
</dbReference>
<dbReference type="Pfam" id="PF08450">
    <property type="entry name" value="SGL"/>
    <property type="match status" value="1"/>
</dbReference>
<dbReference type="OrthoDB" id="2633250at2"/>
<evidence type="ECO:0000313" key="5">
    <source>
        <dbReference type="EMBL" id="SDE14724.1"/>
    </source>
</evidence>
<evidence type="ECO:0000256" key="1">
    <source>
        <dbReference type="ARBA" id="ARBA00008853"/>
    </source>
</evidence>
<dbReference type="AlphaFoldDB" id="A0A1G7AIG7"/>
<accession>A0A1G7AIG7</accession>
<dbReference type="Gene3D" id="2.120.10.30">
    <property type="entry name" value="TolB, C-terminal domain"/>
    <property type="match status" value="1"/>
</dbReference>
<dbReference type="InterPro" id="IPR011042">
    <property type="entry name" value="6-blade_b-propeller_TolB-like"/>
</dbReference>
<dbReference type="PANTHER" id="PTHR10907:SF47">
    <property type="entry name" value="REGUCALCIN"/>
    <property type="match status" value="1"/>
</dbReference>
<organism evidence="5 6">
    <name type="scientific">Pricia antarctica</name>
    <dbReference type="NCBI Taxonomy" id="641691"/>
    <lineage>
        <taxon>Bacteria</taxon>
        <taxon>Pseudomonadati</taxon>
        <taxon>Bacteroidota</taxon>
        <taxon>Flavobacteriia</taxon>
        <taxon>Flavobacteriales</taxon>
        <taxon>Flavobacteriaceae</taxon>
        <taxon>Pricia</taxon>
    </lineage>
</organism>
<dbReference type="GO" id="GO:0019853">
    <property type="term" value="P:L-ascorbic acid biosynthetic process"/>
    <property type="evidence" value="ECO:0007669"/>
    <property type="project" value="TreeGrafter"/>
</dbReference>
<evidence type="ECO:0000313" key="6">
    <source>
        <dbReference type="Proteomes" id="UP000199109"/>
    </source>
</evidence>
<keyword evidence="6" id="KW-1185">Reference proteome</keyword>